<dbReference type="InterPro" id="IPR009081">
    <property type="entry name" value="PP-bd_ACP"/>
</dbReference>
<evidence type="ECO:0000313" key="12">
    <source>
        <dbReference type="EMBL" id="WNF00877.1"/>
    </source>
</evidence>
<dbReference type="SUPFAM" id="SSF55048">
    <property type="entry name" value="Probable ACP-binding domain of malonyl-CoA ACP transacylase"/>
    <property type="match status" value="2"/>
</dbReference>
<dbReference type="SUPFAM" id="SSF47336">
    <property type="entry name" value="ACP-like"/>
    <property type="match status" value="2"/>
</dbReference>
<dbReference type="InterPro" id="IPR001227">
    <property type="entry name" value="Ac_transferase_dom_sf"/>
</dbReference>
<dbReference type="InterPro" id="IPR042104">
    <property type="entry name" value="PKS_dehydratase_sf"/>
</dbReference>
<dbReference type="SUPFAM" id="SSF53901">
    <property type="entry name" value="Thiolase-like"/>
    <property type="match status" value="2"/>
</dbReference>
<dbReference type="SUPFAM" id="SSF51735">
    <property type="entry name" value="NAD(P)-binding Rossmann-fold domains"/>
    <property type="match status" value="5"/>
</dbReference>
<feature type="domain" description="PKS/mFAS DH" evidence="11">
    <location>
        <begin position="2622"/>
        <end position="2890"/>
    </location>
</feature>
<dbReference type="InterPro" id="IPR049900">
    <property type="entry name" value="PKS_mFAS_DH"/>
</dbReference>
<dbReference type="SUPFAM" id="SSF50129">
    <property type="entry name" value="GroES-like"/>
    <property type="match status" value="1"/>
</dbReference>
<dbReference type="InterPro" id="IPR006162">
    <property type="entry name" value="Ppantetheine_attach_site"/>
</dbReference>
<dbReference type="Pfam" id="PF21089">
    <property type="entry name" value="PKS_DH_N"/>
    <property type="match status" value="2"/>
</dbReference>
<feature type="domain" description="Ketosynthase family 3 (KS3)" evidence="10">
    <location>
        <begin position="1728"/>
        <end position="2150"/>
    </location>
</feature>
<keyword evidence="3" id="KW-0597">Phosphoprotein</keyword>
<dbReference type="SMART" id="SM00827">
    <property type="entry name" value="PKS_AT"/>
    <property type="match status" value="2"/>
</dbReference>
<feature type="region of interest" description="N-terminal hotdog fold" evidence="8">
    <location>
        <begin position="2622"/>
        <end position="2743"/>
    </location>
</feature>
<evidence type="ECO:0000313" key="13">
    <source>
        <dbReference type="Proteomes" id="UP001305606"/>
    </source>
</evidence>
<dbReference type="Proteomes" id="UP001305606">
    <property type="component" value="Chromosome"/>
</dbReference>
<feature type="region of interest" description="C-terminal hotdog fold" evidence="8">
    <location>
        <begin position="2756"/>
        <end position="2890"/>
    </location>
</feature>
<dbReference type="InterPro" id="IPR014030">
    <property type="entry name" value="Ketoacyl_synth_N"/>
</dbReference>
<evidence type="ECO:0000256" key="3">
    <source>
        <dbReference type="ARBA" id="ARBA00022553"/>
    </source>
</evidence>
<dbReference type="InterPro" id="IPR016035">
    <property type="entry name" value="Acyl_Trfase/lysoPLipase"/>
</dbReference>
<organism evidence="12 13">
    <name type="scientific">Streptomyces luomodiensis</name>
    <dbReference type="NCBI Taxonomy" id="3026192"/>
    <lineage>
        <taxon>Bacteria</taxon>
        <taxon>Bacillati</taxon>
        <taxon>Actinomycetota</taxon>
        <taxon>Actinomycetes</taxon>
        <taxon>Kitasatosporales</taxon>
        <taxon>Streptomycetaceae</taxon>
        <taxon>Streptomyces</taxon>
    </lineage>
</organism>
<dbReference type="InterPro" id="IPR016039">
    <property type="entry name" value="Thiolase-like"/>
</dbReference>
<dbReference type="PANTHER" id="PTHR43775:SF51">
    <property type="entry name" value="INACTIVE PHENOLPHTHIOCEROL SYNTHESIS POLYKETIDE SYNTHASE TYPE I PKS1-RELATED"/>
    <property type="match status" value="1"/>
</dbReference>
<comment type="pathway">
    <text evidence="1">Antibiotic biosynthesis.</text>
</comment>
<dbReference type="CDD" id="cd05195">
    <property type="entry name" value="enoyl_red"/>
    <property type="match status" value="1"/>
</dbReference>
<feature type="active site" description="Proton donor; for dehydratase activity" evidence="8">
    <location>
        <position position="2815"/>
    </location>
</feature>
<dbReference type="Gene3D" id="1.10.1200.10">
    <property type="entry name" value="ACP-like"/>
    <property type="match status" value="2"/>
</dbReference>
<dbReference type="InterPro" id="IPR014043">
    <property type="entry name" value="Acyl_transferase_dom"/>
</dbReference>
<dbReference type="InterPro" id="IPR013154">
    <property type="entry name" value="ADH-like_N"/>
</dbReference>
<dbReference type="InterPro" id="IPR020843">
    <property type="entry name" value="ER"/>
</dbReference>
<dbReference type="PROSITE" id="PS52004">
    <property type="entry name" value="KS3_2"/>
    <property type="match status" value="2"/>
</dbReference>
<evidence type="ECO:0000256" key="5">
    <source>
        <dbReference type="ARBA" id="ARBA00023194"/>
    </source>
</evidence>
<feature type="domain" description="Carrier" evidence="9">
    <location>
        <begin position="3679"/>
        <end position="3754"/>
    </location>
</feature>
<dbReference type="SMART" id="SM00825">
    <property type="entry name" value="PKS_KS"/>
    <property type="match status" value="2"/>
</dbReference>
<dbReference type="Gene3D" id="3.30.70.3290">
    <property type="match status" value="2"/>
</dbReference>
<evidence type="ECO:0000256" key="2">
    <source>
        <dbReference type="ARBA" id="ARBA00022450"/>
    </source>
</evidence>
<dbReference type="InterPro" id="IPR049551">
    <property type="entry name" value="PKS_DH_C"/>
</dbReference>
<dbReference type="PROSITE" id="PS50075">
    <property type="entry name" value="CARRIER"/>
    <property type="match status" value="2"/>
</dbReference>
<dbReference type="Pfam" id="PF14765">
    <property type="entry name" value="PS-DH"/>
    <property type="match status" value="2"/>
</dbReference>
<feature type="active site" description="Proton donor; for dehydratase activity" evidence="8">
    <location>
        <position position="1105"/>
    </location>
</feature>
<proteinExistence type="predicted"/>
<dbReference type="Gene3D" id="3.40.366.10">
    <property type="entry name" value="Malonyl-Coenzyme A Acyl Carrier Protein, domain 2"/>
    <property type="match status" value="2"/>
</dbReference>
<dbReference type="SMART" id="SM00822">
    <property type="entry name" value="PKS_KR"/>
    <property type="match status" value="2"/>
</dbReference>
<dbReference type="Pfam" id="PF00109">
    <property type="entry name" value="ketoacyl-synt"/>
    <property type="match status" value="2"/>
</dbReference>
<reference evidence="12 13" key="1">
    <citation type="submission" date="2023-02" db="EMBL/GenBank/DDBJ databases">
        <title>Streptomyces sp. SCA4-21 with antifungal activity against Fusarium oxysporum f. sp. cubense, Streptomyces sp. SCA2-17 with antifungal activity against Fusarium oxysporum f. sp. cubense.</title>
        <authorList>
            <person name="Qi D."/>
        </authorList>
    </citation>
    <scope>NUCLEOTIDE SEQUENCE [LARGE SCALE GENOMIC DNA]</scope>
    <source>
        <strain evidence="12 13">SCA4-21</strain>
    </source>
</reference>
<accession>A0ABY9V895</accession>
<dbReference type="Gene3D" id="3.40.50.720">
    <property type="entry name" value="NAD(P)-binding Rossmann-like Domain"/>
    <property type="match status" value="4"/>
</dbReference>
<dbReference type="PANTHER" id="PTHR43775">
    <property type="entry name" value="FATTY ACID SYNTHASE"/>
    <property type="match status" value="1"/>
</dbReference>
<feature type="active site" description="Proton acceptor; for dehydratase activity" evidence="8">
    <location>
        <position position="945"/>
    </location>
</feature>
<dbReference type="InterPro" id="IPR050091">
    <property type="entry name" value="PKS_NRPS_Biosynth_Enz"/>
</dbReference>
<keyword evidence="2" id="KW-0596">Phosphopantetheine</keyword>
<dbReference type="PROSITE" id="PS00012">
    <property type="entry name" value="PHOSPHOPANTETHEINE"/>
    <property type="match status" value="2"/>
</dbReference>
<dbReference type="SUPFAM" id="SSF52151">
    <property type="entry name" value="FabD/lysophospholipase-like"/>
    <property type="match status" value="2"/>
</dbReference>
<dbReference type="SMART" id="SM01294">
    <property type="entry name" value="PKS_PP_betabranch"/>
    <property type="match status" value="2"/>
</dbReference>
<dbReference type="InterPro" id="IPR020807">
    <property type="entry name" value="PKS_DH"/>
</dbReference>
<dbReference type="InterPro" id="IPR032821">
    <property type="entry name" value="PKS_assoc"/>
</dbReference>
<dbReference type="RefSeq" id="WP_311039226.1">
    <property type="nucleotide sequence ID" value="NZ_CP117522.1"/>
</dbReference>
<dbReference type="Pfam" id="PF02801">
    <property type="entry name" value="Ketoacyl-synt_C"/>
    <property type="match status" value="2"/>
</dbReference>
<dbReference type="Gene3D" id="3.10.129.110">
    <property type="entry name" value="Polyketide synthase dehydratase"/>
    <property type="match status" value="2"/>
</dbReference>
<feature type="region of interest" description="N-terminal hotdog fold" evidence="8">
    <location>
        <begin position="913"/>
        <end position="1033"/>
    </location>
</feature>
<dbReference type="Pfam" id="PF00550">
    <property type="entry name" value="PP-binding"/>
    <property type="match status" value="2"/>
</dbReference>
<dbReference type="InterPro" id="IPR011032">
    <property type="entry name" value="GroES-like_sf"/>
</dbReference>
<dbReference type="Pfam" id="PF00698">
    <property type="entry name" value="Acyl_transf_1"/>
    <property type="match status" value="2"/>
</dbReference>
<feature type="region of interest" description="C-terminal hotdog fold" evidence="8">
    <location>
        <begin position="1046"/>
        <end position="1181"/>
    </location>
</feature>
<evidence type="ECO:0000256" key="6">
    <source>
        <dbReference type="ARBA" id="ARBA00023268"/>
    </source>
</evidence>
<dbReference type="SMART" id="SM00823">
    <property type="entry name" value="PKS_PP"/>
    <property type="match status" value="2"/>
</dbReference>
<gene>
    <name evidence="12" type="ORF">PS467_38870</name>
</gene>
<dbReference type="InterPro" id="IPR036736">
    <property type="entry name" value="ACP-like_sf"/>
</dbReference>
<dbReference type="InterPro" id="IPR014031">
    <property type="entry name" value="Ketoacyl_synth_C"/>
</dbReference>
<evidence type="ECO:0000256" key="8">
    <source>
        <dbReference type="PROSITE-ProRule" id="PRU01363"/>
    </source>
</evidence>
<dbReference type="Gene3D" id="3.40.47.10">
    <property type="match status" value="2"/>
</dbReference>
<feature type="domain" description="Ketosynthase family 3 (KS3)" evidence="10">
    <location>
        <begin position="34"/>
        <end position="456"/>
    </location>
</feature>
<feature type="domain" description="Carrier" evidence="9">
    <location>
        <begin position="1635"/>
        <end position="1710"/>
    </location>
</feature>
<keyword evidence="13" id="KW-1185">Reference proteome</keyword>
<feature type="domain" description="PKS/mFAS DH" evidence="11">
    <location>
        <begin position="913"/>
        <end position="1181"/>
    </location>
</feature>
<evidence type="ECO:0000256" key="4">
    <source>
        <dbReference type="ARBA" id="ARBA00022679"/>
    </source>
</evidence>
<evidence type="ECO:0000259" key="11">
    <source>
        <dbReference type="PROSITE" id="PS52019"/>
    </source>
</evidence>
<dbReference type="Pfam" id="PF08240">
    <property type="entry name" value="ADH_N"/>
    <property type="match status" value="1"/>
</dbReference>
<name>A0ABY9V895_9ACTN</name>
<dbReference type="InterPro" id="IPR036291">
    <property type="entry name" value="NAD(P)-bd_dom_sf"/>
</dbReference>
<dbReference type="EMBL" id="CP117522">
    <property type="protein sequence ID" value="WNF00877.1"/>
    <property type="molecule type" value="Genomic_DNA"/>
</dbReference>
<dbReference type="InterPro" id="IPR020841">
    <property type="entry name" value="PKS_Beta-ketoAc_synthase_dom"/>
</dbReference>
<sequence length="3837" mass="399385">MTGSDGELIEALRVSLKENERLKQRIETLVTRSSEPIAVVGMACRFPGGVDSPEDLWDVVAGGRDVVSGFPVDRGWDVAGLFDPDPDAVGRSYTRSGGFLHDAAGFDAGFFGISPGEALAMDPQQRLLLELSWEALERAGVDPVSLRGSATGVFAGLITQAYGIDAGDAVDGYRSTGLQSSVASGRVSYVLGLEGPAVSVDTACSSSLVALHLAVQSLRSGECDVALAGGVTVMASPTVFSEFSRQRGLSVDGRCKAFSGLADGTGFAEGGGLLVVERLSDARRLGHEVLAVVRGSAVNQDGASNGLTAPNGPSQQRVIRSALAGAGLSPSDVDVVEAHGTGTTLGDPIEAQAVLATYGQGRECPLWLGSVKSNLGHTQAAAGVAGVIKMVEAMRHGVLPRTLHVDEPTPHVDWSAGLVELLVEEQVWPGDGGRPRRAGVSSFGISGTNAHVILEQAPALEAVPEPAGMRLPVVPWVLSAKSDAGLTDQARRLLEHLQCHPELDVVDVGHSLTHRSVFEHRAVVVGADREELVRGLVGLVEGEPGRGVVRGRAAGEGKTAFVFPGQGSQWLGMGAELYADCAAFAEVFDVVVGELDRHLRLPLREVMWGEDAGLLDSTEFAQPALFAVGVALFRVLEGWGVCPDVVVGHSVGELAAAHVSGVLSLADAAVLVVARGRLMQGLPAGGAMVAVEASAEEVAESLVEGAVLAAVNGPDAVVVSGVEEAVGEVAAGWRERGRRVRRLAVSHAFHSPLMDPMLGGFGEVAAGVSVGVAEIPLVSNVSGEWAQDGYGSAEYWVDHVRQPVRFADGVRCLVSAGVTRVVELGPASGLTATIPSALTVPVLRKERPEAFSAIAALGQLAVAGVGVDWRAVIGPGARRVPLPTYAFQRSRYWLRGSGAPGDVKRFGLEGTEHALLGAVVEQPDTGGMVLTGWLSTAAQPWLADHAVAGTTVFPSTAFVELGIRAGDEVDCGVIEDLTLRAPLVLPTEGGVRIRVVVGEVSQNGRRPVAMYSRGGTEWVLHAEGELSSEESSADATDLSVWPPEGAVAVDMTDVYGRLADRGYEYGPAFQGLRAVWRRGEELFAEVSLPQDTEVSDLGVHPALLDGVLHAWHINDISTAETVLPFAWEGVSLCAAGAVAVRARIAPVGPGAVSVELADTAGLPVLSVRSMTSRPVSPEQLRAAVEAAGGVSDRLFEVVWSPASVGQSGAAGGGADVVVFEVGAGSDVGVVAGVYEATHRVLGVVQSWLSGGAGGKLVVVTRGAVGLPGEGVADLAGAAVWGLVRSAQTENPDRIVLVDTDTDTDTDADVDIAAILATGEPQLVVRAGTLYAPRLSGVPVTSARPTPVGSLAEGTVLVTGGTGMAGAVLARHLVQAHGARHLLLVSRRGEWADGAGELVAELSELGADARVVACDVADRSALERVLADIPEDRPLAGVVHAAGVLDDAVIGSLTPERVDVVLRAKVDAAWNLHELTRGLGLSMFVLFSSMAGTVGAPGQGNYAAANTFLDGLAAHRRALGLPAVSLAWGLWAEASAMTGHLGAEDLARLGRGGVQPMAAHEATELFDVALLADRAHMVPARIDVTRLRDRLASGLVPPLLAGLVRGRVRRTVDTARAAESALAQRLDGVSASEQDAVVLQLVRSHIAAVLGHAGADAVDPDRAFQDLGFSSLTAVELGNRLNNATGLTLPTTLVFDYPTPNALARHIREKITGTRSQVRRAPAAAASLSEPIAVVGMACRFPGGVDSPEDLWDVVAGGRDVVSGFPVDRGWDVAGLFDPDPDAVGRSYTRSGGFLADAAGFDAGFFGISPGEALAMDPQQRLLLELSWEALERAGVDPVSLRGSATGVFAGLITQAYGIDAGDVVDGYRSTGLQSSVASGRVSYVLGLEGPAVSVDTACSSSLVALHLAVQSLRLGECDVALAGGVTVMASPTVFSEFSRQRGLSVDGRCKAFSGLADGTGFAEGGGLLVVERLSDARRLGHEVLAVVRGSAVNQDGASNGLTAPNGPSQQRVIRSALAGAGLSPSDVDVVEAHGTGTTLGDPIEAQAVLATYGQGRECPLWLGSVKSNLGHTQAAAGVAGVIKMVEAMRHGVLPRTLHVDEPTPHVDWSAGLVELLVEEQVWPGDGGRPRRAGVSSFGISGTNAHVILEQAPALEAVPEPAGMRLPVVPWVLSAKSDAGLTDQARRLLEHLECHPELDVVDVGHSLTHRSVFEHRAVVVGADREELVRGLVGLVEGEPGRGVVRGRAAGEGKTAFVFPGQGSQWLGMGAALIDTSPIFAEKMRACATALDEFVDWSLIDVLRGADGAPSLDRVDVVQPALFAVMVSLVELWRSAGVRPDAVIGHSQGEIAAAHVAGALSLRDAVRVVALRSRLLTALSGAGGMVSLACGVEQAKKLIGRCGHPLSIAVVNGPAAVVVAGEPAGLDDLMARCAAEDVRARRIDVDYASHSAQVEAIREELLAALSGIEPCTTEISFFSTVTGDLLDTDVLDGDYWYRNIRHTVEFAAAVRSARGQGYRFFIEASPHPVLIAGIEDAADDRADDHGEAVVIPSLGRGDGGLDRFLTSLGAAHVRGARVDWRAVIGRGARRVPLPTYAFQRSRYWLRGSGAPGDVKRFGLEGTEHALLGAVVEQPDTGGVVLTGRLSTADQPWLADHAVAGTTLFPGTGFVELAIRAGDEVGCGVVEELMLRAPLVVPAEGGVQIRVVVAGEAEQRPVAVYSRSDVGDTDWVLHAEGTLGSGDPASNVADLSVWPPVEAVAVDMTDVYGRLAERGYEYGPAFQGLRAVWRRGEELFAEVSLPREMEVSDLGVHPALLDAVLHAVVVAAGGVEMALPFAWEGVSLCAAGAVTVRARIAPVGPGAVSVELADTAGLPVLSVRSMMSRPVPPEQLRAAVRAAGGVSDRLFEVAWSPAPDGRPRAVSAVSWEEFRKTGGGADAVVFEVRSGSDVGVVAGVYEATHRVLEVVQAWLSGAGVGKLVVVTRGAVGLPGEGVADLAGAAVWGLVRSAQTENPDRIVLVDTDTDTDTDTDADTGAILATGEPQLIVRAGKIHIPRLTTASLDGVLALPEGPEAWRLGLTEKGTLENLTIEPFPEAEAPLRTGEVRVAVRAAGMNFRDVLIALGMYPDEDAVPGGEGAGVVVEVGPGVTDLAVGDRVMGVLVGTGPRVVTDHRLVVTMPTGWSFPQAAAVSVAFLTAYYALVDLGRVRTGESLLVHAATGGVGLAALQLARHLGLEVFATASPGKWDTLRNLGFDDDHIANSRTVEFERKFLASTGGRGMDVVLDSLAGEFVDASLRLLPRGGRFLEMGKTDVRNAESVAETHPGVRYRAFDLFETGAGRIREILTELLRLFEAGILRPLPVTTWDVRNAPAAYRFLSQARHTGKLVLTMPGSLADGTVLVTGGTGMAGAVLARHLVQAHGVRHLLLVSRHGARADGAGELVAQLSELGADTRVVACDVADRSALERLLADIPEDRPLAGVVHAAGVLDDAVIGSLTPERVDTVLRAKVDAAWNLHEVTRGLGLSMFVLFSSMAGTVGAPGQGNYAAGNTFLDGLAAHRRALGLPAVSLAWGLWAEASAMTGHLGAEDLARLGRGGVQPMAAHEATELFDVALLADRAHMVPARVDVTGLRKQAASEVLPPLFAGLVRGRVRRVVDGDRAAAASMSALAQRLHGLPADEQDAVVLELVCSHIATVLGHVAPDDVAPDRAFQDLGFDSLTAVELRNRLKSATGVALSATVVFDHPTPKALARHIQDNIATDTPRSAPHSDPQDEEVRKLIASIPIGRLRQAGVLETLMNLANVENGVSTAPEPQGKDLADMDLEDLLGVALGDHDDIQVTD</sequence>
<keyword evidence="7" id="KW-0012">Acyltransferase</keyword>
<dbReference type="SMART" id="SM00826">
    <property type="entry name" value="PKS_DH"/>
    <property type="match status" value="2"/>
</dbReference>
<evidence type="ECO:0000259" key="10">
    <source>
        <dbReference type="PROSITE" id="PS52004"/>
    </source>
</evidence>
<protein>
    <submittedName>
        <fullName evidence="12">SDR family NAD(P)-dependent oxidoreductase</fullName>
    </submittedName>
</protein>
<dbReference type="Pfam" id="PF22953">
    <property type="entry name" value="SpnB_Rossmann"/>
    <property type="match status" value="2"/>
</dbReference>
<dbReference type="InterPro" id="IPR018201">
    <property type="entry name" value="Ketoacyl_synth_AS"/>
</dbReference>
<dbReference type="PROSITE" id="PS00606">
    <property type="entry name" value="KS3_1"/>
    <property type="match status" value="2"/>
</dbReference>
<dbReference type="InterPro" id="IPR016036">
    <property type="entry name" value="Malonyl_transacylase_ACP-bd"/>
</dbReference>
<keyword evidence="4" id="KW-0808">Transferase</keyword>
<dbReference type="Pfam" id="PF08659">
    <property type="entry name" value="KR"/>
    <property type="match status" value="2"/>
</dbReference>
<keyword evidence="5" id="KW-0045">Antibiotic biosynthesis</keyword>
<evidence type="ECO:0000259" key="9">
    <source>
        <dbReference type="PROSITE" id="PS50075"/>
    </source>
</evidence>
<dbReference type="InterPro" id="IPR049552">
    <property type="entry name" value="PKS_DH_N"/>
</dbReference>
<dbReference type="Gene3D" id="3.90.180.10">
    <property type="entry name" value="Medium-chain alcohol dehydrogenases, catalytic domain"/>
    <property type="match status" value="1"/>
</dbReference>
<evidence type="ECO:0000256" key="7">
    <source>
        <dbReference type="ARBA" id="ARBA00023315"/>
    </source>
</evidence>
<dbReference type="CDD" id="cd00833">
    <property type="entry name" value="PKS"/>
    <property type="match status" value="2"/>
</dbReference>
<evidence type="ECO:0000256" key="1">
    <source>
        <dbReference type="ARBA" id="ARBA00004792"/>
    </source>
</evidence>
<dbReference type="Pfam" id="PF16197">
    <property type="entry name" value="KAsynt_C_assoc"/>
    <property type="match status" value="2"/>
</dbReference>
<dbReference type="InterPro" id="IPR057326">
    <property type="entry name" value="KR_dom"/>
</dbReference>
<keyword evidence="6" id="KW-0511">Multifunctional enzyme</keyword>
<dbReference type="SMART" id="SM00829">
    <property type="entry name" value="PKS_ER"/>
    <property type="match status" value="1"/>
</dbReference>
<dbReference type="InterPro" id="IPR055123">
    <property type="entry name" value="SpnB-like_Rossmann"/>
</dbReference>
<dbReference type="InterPro" id="IPR013968">
    <property type="entry name" value="PKS_KR"/>
</dbReference>
<dbReference type="CDD" id="cd08956">
    <property type="entry name" value="KR_3_FAS_SDR_x"/>
    <property type="match status" value="2"/>
</dbReference>
<dbReference type="InterPro" id="IPR020806">
    <property type="entry name" value="PKS_PP-bd"/>
</dbReference>
<dbReference type="Pfam" id="PF13602">
    <property type="entry name" value="ADH_zinc_N_2"/>
    <property type="match status" value="1"/>
</dbReference>
<dbReference type="PROSITE" id="PS52019">
    <property type="entry name" value="PKS_MFAS_DH"/>
    <property type="match status" value="2"/>
</dbReference>
<feature type="active site" description="Proton acceptor; for dehydratase activity" evidence="8">
    <location>
        <position position="2654"/>
    </location>
</feature>